<keyword evidence="1" id="KW-0472">Membrane</keyword>
<name>A0A9P0PU92_ACAOB</name>
<comment type="caution">
    <text evidence="2">The sequence shown here is derived from an EMBL/GenBank/DDBJ whole genome shotgun (WGS) entry which is preliminary data.</text>
</comment>
<accession>A0A9P0PU92</accession>
<dbReference type="Proteomes" id="UP001152888">
    <property type="component" value="Unassembled WGS sequence"/>
</dbReference>
<proteinExistence type="predicted"/>
<dbReference type="EMBL" id="CAKOFQ010007352">
    <property type="protein sequence ID" value="CAH1999078.1"/>
    <property type="molecule type" value="Genomic_DNA"/>
</dbReference>
<keyword evidence="3" id="KW-1185">Reference proteome</keyword>
<protein>
    <submittedName>
        <fullName evidence="2">Uncharacterized protein</fullName>
    </submittedName>
</protein>
<sequence length="49" mass="5613">MHMRGFNIRCHINRHSIQKNVPTCLAVILKLSTVTFALKYSIQASMLLL</sequence>
<gene>
    <name evidence="2" type="ORF">ACAOBT_LOCUS24784</name>
</gene>
<keyword evidence="1" id="KW-0812">Transmembrane</keyword>
<reference evidence="2" key="1">
    <citation type="submission" date="2022-03" db="EMBL/GenBank/DDBJ databases">
        <authorList>
            <person name="Sayadi A."/>
        </authorList>
    </citation>
    <scope>NUCLEOTIDE SEQUENCE</scope>
</reference>
<keyword evidence="1" id="KW-1133">Transmembrane helix</keyword>
<organism evidence="2 3">
    <name type="scientific">Acanthoscelides obtectus</name>
    <name type="common">Bean weevil</name>
    <name type="synonym">Bruchus obtectus</name>
    <dbReference type="NCBI Taxonomy" id="200917"/>
    <lineage>
        <taxon>Eukaryota</taxon>
        <taxon>Metazoa</taxon>
        <taxon>Ecdysozoa</taxon>
        <taxon>Arthropoda</taxon>
        <taxon>Hexapoda</taxon>
        <taxon>Insecta</taxon>
        <taxon>Pterygota</taxon>
        <taxon>Neoptera</taxon>
        <taxon>Endopterygota</taxon>
        <taxon>Coleoptera</taxon>
        <taxon>Polyphaga</taxon>
        <taxon>Cucujiformia</taxon>
        <taxon>Chrysomeloidea</taxon>
        <taxon>Chrysomelidae</taxon>
        <taxon>Bruchinae</taxon>
        <taxon>Bruchini</taxon>
        <taxon>Acanthoscelides</taxon>
    </lineage>
</organism>
<evidence type="ECO:0000313" key="2">
    <source>
        <dbReference type="EMBL" id="CAH1999078.1"/>
    </source>
</evidence>
<evidence type="ECO:0000313" key="3">
    <source>
        <dbReference type="Proteomes" id="UP001152888"/>
    </source>
</evidence>
<dbReference type="AlphaFoldDB" id="A0A9P0PU92"/>
<evidence type="ECO:0000256" key="1">
    <source>
        <dbReference type="SAM" id="Phobius"/>
    </source>
</evidence>
<feature type="transmembrane region" description="Helical" evidence="1">
    <location>
        <begin position="21"/>
        <end position="42"/>
    </location>
</feature>